<accession>A0A078JAX9</accession>
<organism evidence="1 2">
    <name type="scientific">Brassica napus</name>
    <name type="common">Rape</name>
    <dbReference type="NCBI Taxonomy" id="3708"/>
    <lineage>
        <taxon>Eukaryota</taxon>
        <taxon>Viridiplantae</taxon>
        <taxon>Streptophyta</taxon>
        <taxon>Embryophyta</taxon>
        <taxon>Tracheophyta</taxon>
        <taxon>Spermatophyta</taxon>
        <taxon>Magnoliopsida</taxon>
        <taxon>eudicotyledons</taxon>
        <taxon>Gunneridae</taxon>
        <taxon>Pentapetalae</taxon>
        <taxon>rosids</taxon>
        <taxon>malvids</taxon>
        <taxon>Brassicales</taxon>
        <taxon>Brassicaceae</taxon>
        <taxon>Brassiceae</taxon>
        <taxon>Brassica</taxon>
    </lineage>
</organism>
<protein>
    <submittedName>
        <fullName evidence="1">BnaCnng44640D protein</fullName>
    </submittedName>
</protein>
<proteinExistence type="predicted"/>
<gene>
    <name evidence="1" type="primary">BnaCnng44640D</name>
    <name evidence="1" type="ORF">GSBRNA2T00042598001</name>
</gene>
<evidence type="ECO:0000313" key="2">
    <source>
        <dbReference type="Proteomes" id="UP000028999"/>
    </source>
</evidence>
<dbReference type="AlphaFoldDB" id="A0A078JAX9"/>
<dbReference type="Gramene" id="CDY64713">
    <property type="protein sequence ID" value="CDY64713"/>
    <property type="gene ID" value="GSBRNA2T00042598001"/>
</dbReference>
<keyword evidence="2" id="KW-1185">Reference proteome</keyword>
<evidence type="ECO:0000313" key="1">
    <source>
        <dbReference type="EMBL" id="CDY64713.1"/>
    </source>
</evidence>
<dbReference type="PaxDb" id="3708-A0A078JAX9"/>
<dbReference type="EMBL" id="LK034529">
    <property type="protein sequence ID" value="CDY64713.1"/>
    <property type="molecule type" value="Genomic_DNA"/>
</dbReference>
<reference evidence="1 2" key="1">
    <citation type="journal article" date="2014" name="Science">
        <title>Plant genetics. Early allopolyploid evolution in the post-Neolithic Brassica napus oilseed genome.</title>
        <authorList>
            <person name="Chalhoub B."/>
            <person name="Denoeud F."/>
            <person name="Liu S."/>
            <person name="Parkin I.A."/>
            <person name="Tang H."/>
            <person name="Wang X."/>
            <person name="Chiquet J."/>
            <person name="Belcram H."/>
            <person name="Tong C."/>
            <person name="Samans B."/>
            <person name="Correa M."/>
            <person name="Da Silva C."/>
            <person name="Just J."/>
            <person name="Falentin C."/>
            <person name="Koh C.S."/>
            <person name="Le Clainche I."/>
            <person name="Bernard M."/>
            <person name="Bento P."/>
            <person name="Noel B."/>
            <person name="Labadie K."/>
            <person name="Alberti A."/>
            <person name="Charles M."/>
            <person name="Arnaud D."/>
            <person name="Guo H."/>
            <person name="Daviaud C."/>
            <person name="Alamery S."/>
            <person name="Jabbari K."/>
            <person name="Zhao M."/>
            <person name="Edger P.P."/>
            <person name="Chelaifa H."/>
            <person name="Tack D."/>
            <person name="Lassalle G."/>
            <person name="Mestiri I."/>
            <person name="Schnel N."/>
            <person name="Le Paslier M.C."/>
            <person name="Fan G."/>
            <person name="Renault V."/>
            <person name="Bayer P.E."/>
            <person name="Golicz A.A."/>
            <person name="Manoli S."/>
            <person name="Lee T.H."/>
            <person name="Thi V.H."/>
            <person name="Chalabi S."/>
            <person name="Hu Q."/>
            <person name="Fan C."/>
            <person name="Tollenaere R."/>
            <person name="Lu Y."/>
            <person name="Battail C."/>
            <person name="Shen J."/>
            <person name="Sidebottom C.H."/>
            <person name="Wang X."/>
            <person name="Canaguier A."/>
            <person name="Chauveau A."/>
            <person name="Berard A."/>
            <person name="Deniot G."/>
            <person name="Guan M."/>
            <person name="Liu Z."/>
            <person name="Sun F."/>
            <person name="Lim Y.P."/>
            <person name="Lyons E."/>
            <person name="Town C.D."/>
            <person name="Bancroft I."/>
            <person name="Wang X."/>
            <person name="Meng J."/>
            <person name="Ma J."/>
            <person name="Pires J.C."/>
            <person name="King G.J."/>
            <person name="Brunel D."/>
            <person name="Delourme R."/>
            <person name="Renard M."/>
            <person name="Aury J.M."/>
            <person name="Adams K.L."/>
            <person name="Batley J."/>
            <person name="Snowdon R.J."/>
            <person name="Tost J."/>
            <person name="Edwards D."/>
            <person name="Zhou Y."/>
            <person name="Hua W."/>
            <person name="Sharpe A.G."/>
            <person name="Paterson A.H."/>
            <person name="Guan C."/>
            <person name="Wincker P."/>
        </authorList>
    </citation>
    <scope>NUCLEOTIDE SEQUENCE [LARGE SCALE GENOMIC DNA]</scope>
    <source>
        <strain evidence="2">cv. Darmor-bzh</strain>
    </source>
</reference>
<sequence length="65" mass="7650">MIIVRLCLHHPYQTGLFSLKSCFTFCFDVVHARSVCTLWRSICLHHYAFIYVCLRFTLLKEALSP</sequence>
<dbReference type="Proteomes" id="UP000028999">
    <property type="component" value="Unassembled WGS sequence"/>
</dbReference>
<name>A0A078JAX9_BRANA</name>